<dbReference type="AlphaFoldDB" id="A0A1P8KNH3"/>
<dbReference type="InterPro" id="IPR052194">
    <property type="entry name" value="MESH1"/>
</dbReference>
<dbReference type="SUPFAM" id="SSF109604">
    <property type="entry name" value="HD-domain/PDEase-like"/>
    <property type="match status" value="1"/>
</dbReference>
<dbReference type="Pfam" id="PF13328">
    <property type="entry name" value="HD_4"/>
    <property type="match status" value="1"/>
</dbReference>
<accession>A0A1P8KNH3</accession>
<organism evidence="1 2">
    <name type="scientific">Poseidonibacter parvus</name>
    <dbReference type="NCBI Taxonomy" id="1850254"/>
    <lineage>
        <taxon>Bacteria</taxon>
        <taxon>Pseudomonadati</taxon>
        <taxon>Campylobacterota</taxon>
        <taxon>Epsilonproteobacteria</taxon>
        <taxon>Campylobacterales</taxon>
        <taxon>Arcobacteraceae</taxon>
        <taxon>Poseidonibacter</taxon>
    </lineage>
</organism>
<protein>
    <submittedName>
        <fullName evidence="1">Phosphohydrolase</fullName>
    </submittedName>
</protein>
<dbReference type="KEGG" id="alp:LPB137_09565"/>
<proteinExistence type="predicted"/>
<dbReference type="PANTHER" id="PTHR46246:SF1">
    <property type="entry name" value="GUANOSINE-3',5'-BIS(DIPHOSPHATE) 3'-PYROPHOSPHOHYDROLASE MESH1"/>
    <property type="match status" value="1"/>
</dbReference>
<keyword evidence="2" id="KW-1185">Reference proteome</keyword>
<dbReference type="STRING" id="1850254.LPB137_09565"/>
<reference evidence="1 2" key="1">
    <citation type="submission" date="2017-01" db="EMBL/GenBank/DDBJ databases">
        <title>Genome sequencing of Arcobacter sp. LPB0137.</title>
        <authorList>
            <person name="Lee G.-W."/>
            <person name="Yi H."/>
        </authorList>
    </citation>
    <scope>NUCLEOTIDE SEQUENCE [LARGE SCALE GENOMIC DNA]</scope>
    <source>
        <strain evidence="1 2">LPB0137</strain>
    </source>
</reference>
<gene>
    <name evidence="1" type="ORF">LPB137_09565</name>
</gene>
<dbReference type="Gene3D" id="1.10.3210.10">
    <property type="entry name" value="Hypothetical protein af1432"/>
    <property type="match status" value="1"/>
</dbReference>
<evidence type="ECO:0000313" key="1">
    <source>
        <dbReference type="EMBL" id="APW66088.1"/>
    </source>
</evidence>
<dbReference type="Proteomes" id="UP000186074">
    <property type="component" value="Chromosome"/>
</dbReference>
<keyword evidence="1" id="KW-0378">Hydrolase</keyword>
<sequence>MFSQDVYIKALEYAALAHAEQKTPKNLPYLAHVVSVTMEVIHACEKSKMDEDKANLAISCALLHDTIEDTKITYDDLYVDFSEAIANGVEALSKDKSLQSKQEQMKKSIEMLLEQPYEVQMVKLADRITNLSTPPKHWENDKKKAYLKEASFILSCLKNSNIYLSVRLEEKIENYKQYCN</sequence>
<dbReference type="PANTHER" id="PTHR46246">
    <property type="entry name" value="GUANOSINE-3',5'-BIS(DIPHOSPHATE) 3'-PYROPHOSPHOHYDROLASE MESH1"/>
    <property type="match status" value="1"/>
</dbReference>
<dbReference type="EMBL" id="CP019070">
    <property type="protein sequence ID" value="APW66088.1"/>
    <property type="molecule type" value="Genomic_DNA"/>
</dbReference>
<evidence type="ECO:0000313" key="2">
    <source>
        <dbReference type="Proteomes" id="UP000186074"/>
    </source>
</evidence>
<dbReference type="InterPro" id="IPR003607">
    <property type="entry name" value="HD/PDEase_dom"/>
</dbReference>
<dbReference type="RefSeq" id="WP_076087454.1">
    <property type="nucleotide sequence ID" value="NZ_CP019070.1"/>
</dbReference>
<dbReference type="OrthoDB" id="9802385at2"/>
<dbReference type="CDD" id="cd00077">
    <property type="entry name" value="HDc"/>
    <property type="match status" value="1"/>
</dbReference>
<dbReference type="GO" id="GO:0008893">
    <property type="term" value="F:guanosine-3',5'-bis(diphosphate) 3'-diphosphatase activity"/>
    <property type="evidence" value="ECO:0007669"/>
    <property type="project" value="TreeGrafter"/>
</dbReference>
<name>A0A1P8KNH3_9BACT</name>